<dbReference type="GeneID" id="30015973"/>
<comment type="caution">
    <text evidence="1">The sequence shown here is derived from an EMBL/GenBank/DDBJ whole genome shotgun (WGS) entry which is preliminary data.</text>
</comment>
<sequence>MNTHLDHEGKISLCESARLILRAAHRLRSHHLDGDAYHILNTPGSGFVDMRCLVYADHNADGMI</sequence>
<organism evidence="1 2">
    <name type="scientific">Fonsecaea erecta</name>
    <dbReference type="NCBI Taxonomy" id="1367422"/>
    <lineage>
        <taxon>Eukaryota</taxon>
        <taxon>Fungi</taxon>
        <taxon>Dikarya</taxon>
        <taxon>Ascomycota</taxon>
        <taxon>Pezizomycotina</taxon>
        <taxon>Eurotiomycetes</taxon>
        <taxon>Chaetothyriomycetidae</taxon>
        <taxon>Chaetothyriales</taxon>
        <taxon>Herpotrichiellaceae</taxon>
        <taxon>Fonsecaea</taxon>
    </lineage>
</organism>
<dbReference type="RefSeq" id="XP_018687412.1">
    <property type="nucleotide sequence ID" value="XM_018843310.1"/>
</dbReference>
<keyword evidence="2" id="KW-1185">Reference proteome</keyword>
<dbReference type="AlphaFoldDB" id="A0A178Z4M9"/>
<evidence type="ECO:0000313" key="2">
    <source>
        <dbReference type="Proteomes" id="UP000078343"/>
    </source>
</evidence>
<dbReference type="OrthoDB" id="276515at2759"/>
<protein>
    <submittedName>
        <fullName evidence="1">Uncharacterized protein</fullName>
    </submittedName>
</protein>
<proteinExistence type="predicted"/>
<dbReference type="STRING" id="1367422.A0A178Z4M9"/>
<reference evidence="1 2" key="1">
    <citation type="submission" date="2016-04" db="EMBL/GenBank/DDBJ databases">
        <title>Draft genome of Fonsecaea erecta CBS 125763.</title>
        <authorList>
            <person name="Weiss V.A."/>
            <person name="Vicente V.A."/>
            <person name="Raittz R.T."/>
            <person name="Moreno L.F."/>
            <person name="De Souza E.M."/>
            <person name="Pedrosa F.O."/>
            <person name="Steffens M.B."/>
            <person name="Faoro H."/>
            <person name="Tadra-Sfeir M.Z."/>
            <person name="Najafzadeh M.J."/>
            <person name="Felipe M.S."/>
            <person name="Teixeira M."/>
            <person name="Sun J."/>
            <person name="Xi L."/>
            <person name="Gomes R."/>
            <person name="De Azevedo C.M."/>
            <person name="Salgado C.G."/>
            <person name="Da Silva M.B."/>
            <person name="Nascimento M.F."/>
            <person name="Queiroz-Telles F."/>
            <person name="Attili D.S."/>
            <person name="Gorbushina A."/>
        </authorList>
    </citation>
    <scope>NUCLEOTIDE SEQUENCE [LARGE SCALE GENOMIC DNA]</scope>
    <source>
        <strain evidence="1 2">CBS 125763</strain>
    </source>
</reference>
<dbReference type="Proteomes" id="UP000078343">
    <property type="component" value="Unassembled WGS sequence"/>
</dbReference>
<dbReference type="EMBL" id="LVYI01000016">
    <property type="protein sequence ID" value="OAP54045.1"/>
    <property type="molecule type" value="Genomic_DNA"/>
</dbReference>
<evidence type="ECO:0000313" key="1">
    <source>
        <dbReference type="EMBL" id="OAP54045.1"/>
    </source>
</evidence>
<name>A0A178Z4M9_9EURO</name>
<accession>A0A178Z4M9</accession>
<gene>
    <name evidence="1" type="ORF">AYL99_11805</name>
</gene>